<dbReference type="InterPro" id="IPR028973">
    <property type="entry name" value="PhnB-like"/>
</dbReference>
<reference evidence="3" key="1">
    <citation type="journal article" date="2019" name="Int. J. Syst. Evol. Microbiol.">
        <title>The Global Catalogue of Microorganisms (GCM) 10K type strain sequencing project: providing services to taxonomists for standard genome sequencing and annotation.</title>
        <authorList>
            <consortium name="The Broad Institute Genomics Platform"/>
            <consortium name="The Broad Institute Genome Sequencing Center for Infectious Disease"/>
            <person name="Wu L."/>
            <person name="Ma J."/>
        </authorList>
    </citation>
    <scope>NUCLEOTIDE SEQUENCE [LARGE SCALE GENOMIC DNA]</scope>
    <source>
        <strain evidence="3">CCUG 55250</strain>
    </source>
</reference>
<feature type="domain" description="PhnB-like" evidence="1">
    <location>
        <begin position="2"/>
        <end position="117"/>
    </location>
</feature>
<evidence type="ECO:0000313" key="3">
    <source>
        <dbReference type="Proteomes" id="UP001596106"/>
    </source>
</evidence>
<dbReference type="PANTHER" id="PTHR33990">
    <property type="entry name" value="PROTEIN YJDN-RELATED"/>
    <property type="match status" value="1"/>
</dbReference>
<dbReference type="EMBL" id="JBHSMA010000003">
    <property type="protein sequence ID" value="MFC5410184.1"/>
    <property type="molecule type" value="Genomic_DNA"/>
</dbReference>
<dbReference type="Proteomes" id="UP001596106">
    <property type="component" value="Unassembled WGS sequence"/>
</dbReference>
<keyword evidence="3" id="KW-1185">Reference proteome</keyword>
<evidence type="ECO:0000313" key="2">
    <source>
        <dbReference type="EMBL" id="MFC5410184.1"/>
    </source>
</evidence>
<sequence>MQKITPFLTFNDQAEEAARLYTAVFPNSKITRISRYGEAGPMPAGTVMSVTFELDGQPFSALNGGPHFRFSEGISLFVHCETQEEVDAYWKKLTEDGGEPGPCGWLKDKFGVSWQIVPAVLGKLLQNDDPDKANRTMQAMLSMSKLDIATLEQASAGTLSV</sequence>
<name>A0ABW0IA59_9BACT</name>
<dbReference type="SUPFAM" id="SSF54593">
    <property type="entry name" value="Glyoxalase/Bleomycin resistance protein/Dihydroxybiphenyl dioxygenase"/>
    <property type="match status" value="1"/>
</dbReference>
<dbReference type="Pfam" id="PF06983">
    <property type="entry name" value="3-dmu-9_3-mt"/>
    <property type="match status" value="1"/>
</dbReference>
<comment type="caution">
    <text evidence="2">The sequence shown here is derived from an EMBL/GenBank/DDBJ whole genome shotgun (WGS) entry which is preliminary data.</text>
</comment>
<dbReference type="InterPro" id="IPR009725">
    <property type="entry name" value="3_dmu_93_MTrfase"/>
</dbReference>
<dbReference type="InterPro" id="IPR029068">
    <property type="entry name" value="Glyas_Bleomycin-R_OHBP_Dase"/>
</dbReference>
<dbReference type="CDD" id="cd06588">
    <property type="entry name" value="PhnB_like"/>
    <property type="match status" value="1"/>
</dbReference>
<gene>
    <name evidence="2" type="ORF">ACFPMF_12740</name>
</gene>
<dbReference type="PIRSF" id="PIRSF021700">
    <property type="entry name" value="3_dmu_93_MTrfase"/>
    <property type="match status" value="1"/>
</dbReference>
<accession>A0ABW0IA59</accession>
<organism evidence="2 3">
    <name type="scientific">Larkinella bovis</name>
    <dbReference type="NCBI Taxonomy" id="683041"/>
    <lineage>
        <taxon>Bacteria</taxon>
        <taxon>Pseudomonadati</taxon>
        <taxon>Bacteroidota</taxon>
        <taxon>Cytophagia</taxon>
        <taxon>Cytophagales</taxon>
        <taxon>Spirosomataceae</taxon>
        <taxon>Larkinella</taxon>
    </lineage>
</organism>
<proteinExistence type="predicted"/>
<dbReference type="RefSeq" id="WP_379845336.1">
    <property type="nucleotide sequence ID" value="NZ_JBHSMA010000003.1"/>
</dbReference>
<protein>
    <submittedName>
        <fullName evidence="2">VOC family protein</fullName>
    </submittedName>
</protein>
<dbReference type="Gene3D" id="3.10.180.10">
    <property type="entry name" value="2,3-Dihydroxybiphenyl 1,2-Dioxygenase, domain 1"/>
    <property type="match status" value="1"/>
</dbReference>
<evidence type="ECO:0000259" key="1">
    <source>
        <dbReference type="Pfam" id="PF06983"/>
    </source>
</evidence>